<keyword evidence="1" id="KW-1133">Transmembrane helix</keyword>
<dbReference type="STRING" id="1802519.A2961_02780"/>
<organism evidence="2 3">
    <name type="scientific">Candidatus Woesebacteria bacterium RIFCSPLOWO2_01_FULL_39_21</name>
    <dbReference type="NCBI Taxonomy" id="1802519"/>
    <lineage>
        <taxon>Bacteria</taxon>
        <taxon>Candidatus Woeseibacteriota</taxon>
    </lineage>
</organism>
<accession>A0A1F8BF21</accession>
<proteinExistence type="predicted"/>
<sequence>MNIIILIKKKVLVPKLIWVVLCGLFIINISLIVFTSSNSAILHELENQKNLLEKENLSLRSNLVSESSLTKVFKEALGLGMAESSNVYYLNEEKPVALSKPK</sequence>
<protein>
    <submittedName>
        <fullName evidence="2">Uncharacterized protein</fullName>
    </submittedName>
</protein>
<dbReference type="AlphaFoldDB" id="A0A1F8BF21"/>
<dbReference type="EMBL" id="MGHF01000030">
    <property type="protein sequence ID" value="OGM61965.1"/>
    <property type="molecule type" value="Genomic_DNA"/>
</dbReference>
<feature type="transmembrane region" description="Helical" evidence="1">
    <location>
        <begin position="12"/>
        <end position="34"/>
    </location>
</feature>
<evidence type="ECO:0000313" key="3">
    <source>
        <dbReference type="Proteomes" id="UP000177082"/>
    </source>
</evidence>
<keyword evidence="1" id="KW-0812">Transmembrane</keyword>
<reference evidence="2 3" key="1">
    <citation type="journal article" date="2016" name="Nat. Commun.">
        <title>Thousands of microbial genomes shed light on interconnected biogeochemical processes in an aquifer system.</title>
        <authorList>
            <person name="Anantharaman K."/>
            <person name="Brown C.T."/>
            <person name="Hug L.A."/>
            <person name="Sharon I."/>
            <person name="Castelle C.J."/>
            <person name="Probst A.J."/>
            <person name="Thomas B.C."/>
            <person name="Singh A."/>
            <person name="Wilkins M.J."/>
            <person name="Karaoz U."/>
            <person name="Brodie E.L."/>
            <person name="Williams K.H."/>
            <person name="Hubbard S.S."/>
            <person name="Banfield J.F."/>
        </authorList>
    </citation>
    <scope>NUCLEOTIDE SEQUENCE [LARGE SCALE GENOMIC DNA]</scope>
</reference>
<name>A0A1F8BF21_9BACT</name>
<dbReference type="Proteomes" id="UP000177082">
    <property type="component" value="Unassembled WGS sequence"/>
</dbReference>
<evidence type="ECO:0000256" key="1">
    <source>
        <dbReference type="SAM" id="Phobius"/>
    </source>
</evidence>
<comment type="caution">
    <text evidence="2">The sequence shown here is derived from an EMBL/GenBank/DDBJ whole genome shotgun (WGS) entry which is preliminary data.</text>
</comment>
<evidence type="ECO:0000313" key="2">
    <source>
        <dbReference type="EMBL" id="OGM61965.1"/>
    </source>
</evidence>
<keyword evidence="1" id="KW-0472">Membrane</keyword>
<gene>
    <name evidence="2" type="ORF">A2961_02780</name>
</gene>